<feature type="compositionally biased region" description="Basic and acidic residues" evidence="1">
    <location>
        <begin position="13"/>
        <end position="26"/>
    </location>
</feature>
<keyword evidence="3" id="KW-1185">Reference proteome</keyword>
<dbReference type="eggNOG" id="ENOG502SF7T">
    <property type="taxonomic scope" value="Eukaryota"/>
</dbReference>
<evidence type="ECO:0000313" key="3">
    <source>
        <dbReference type="Proteomes" id="UP000000709"/>
    </source>
</evidence>
<evidence type="ECO:0000313" key="2">
    <source>
        <dbReference type="EMBL" id="EGW33424.1"/>
    </source>
</evidence>
<dbReference type="HOGENOM" id="CLU_074843_0_0_1"/>
<organism evidence="3">
    <name type="scientific">Spathaspora passalidarum (strain NRRL Y-27907 / 11-Y1)</name>
    <dbReference type="NCBI Taxonomy" id="619300"/>
    <lineage>
        <taxon>Eukaryota</taxon>
        <taxon>Fungi</taxon>
        <taxon>Dikarya</taxon>
        <taxon>Ascomycota</taxon>
        <taxon>Saccharomycotina</taxon>
        <taxon>Pichiomycetes</taxon>
        <taxon>Debaryomycetaceae</taxon>
        <taxon>Spathaspora</taxon>
    </lineage>
</organism>
<protein>
    <submittedName>
        <fullName evidence="2">Uncharacterized protein</fullName>
    </submittedName>
</protein>
<dbReference type="OMA" id="RSITNVW"/>
<proteinExistence type="predicted"/>
<accession>G3AMC6</accession>
<dbReference type="EMBL" id="GL996501">
    <property type="protein sequence ID" value="EGW33424.1"/>
    <property type="molecule type" value="Genomic_DNA"/>
</dbReference>
<dbReference type="OrthoDB" id="4025332at2759"/>
<dbReference type="KEGG" id="spaa:SPAPADRAFT_60779"/>
<feature type="compositionally biased region" description="Acidic residues" evidence="1">
    <location>
        <begin position="1"/>
        <end position="12"/>
    </location>
</feature>
<dbReference type="GeneID" id="18873565"/>
<name>G3AMC6_SPAPN</name>
<reference evidence="2 3" key="1">
    <citation type="journal article" date="2011" name="Proc. Natl. Acad. Sci. U.S.A.">
        <title>Comparative genomics of xylose-fermenting fungi for enhanced biofuel production.</title>
        <authorList>
            <person name="Wohlbach D.J."/>
            <person name="Kuo A."/>
            <person name="Sato T.K."/>
            <person name="Potts K.M."/>
            <person name="Salamov A.A."/>
            <person name="LaButti K.M."/>
            <person name="Sun H."/>
            <person name="Clum A."/>
            <person name="Pangilinan J.L."/>
            <person name="Lindquist E.A."/>
            <person name="Lucas S."/>
            <person name="Lapidus A."/>
            <person name="Jin M."/>
            <person name="Gunawan C."/>
            <person name="Balan V."/>
            <person name="Dale B.E."/>
            <person name="Jeffries T.W."/>
            <person name="Zinkel R."/>
            <person name="Barry K.W."/>
            <person name="Grigoriev I.V."/>
            <person name="Gasch A.P."/>
        </authorList>
    </citation>
    <scope>NUCLEOTIDE SEQUENCE [LARGE SCALE GENOMIC DNA]</scope>
    <source>
        <strain evidence="3">NRRL Y-27907 / 11-Y1</strain>
    </source>
</reference>
<dbReference type="RefSeq" id="XP_007374939.1">
    <property type="nucleotide sequence ID" value="XM_007374877.1"/>
</dbReference>
<dbReference type="STRING" id="619300.G3AMC6"/>
<dbReference type="Proteomes" id="UP000000709">
    <property type="component" value="Unassembled WGS sequence"/>
</dbReference>
<dbReference type="InterPro" id="IPR025212">
    <property type="entry name" value="CAD_CENP-Q"/>
</dbReference>
<dbReference type="AlphaFoldDB" id="G3AMC6"/>
<evidence type="ECO:0000256" key="1">
    <source>
        <dbReference type="SAM" id="MobiDB-lite"/>
    </source>
</evidence>
<gene>
    <name evidence="2" type="ORF">SPAPADRAFT_60779</name>
</gene>
<sequence length="318" mass="36670">MDLEDTPIEEESREQPTEGKENRPTEQPEAPPHNRQSDKTGEANKQQESDQESPNEPPRKKRNIDVDKLTIIDPSEFKMSNNTKRITGKFIDKFWQPLDDVNAKSFDNILNLALSKTLERLGSLDSEGNMNEKMKLANKILTNAWLNPSNLESFKSRLRVTKVPLPSTMFPNNKGTIKDVFNYDKVLERKQFLETCLSAELKQLQDLEKYYHETKMIYESDKKYLSELTRATNGKEAKLRHQMYTQREELGLDEEIKPDVDLNLATSGTSSSSFNPDKDEEIKPILESLQKHLETISANTEPMLVFNEELEMLLNMLS</sequence>
<feature type="compositionally biased region" description="Basic and acidic residues" evidence="1">
    <location>
        <begin position="35"/>
        <end position="48"/>
    </location>
</feature>
<dbReference type="InParanoid" id="G3AMC6"/>
<dbReference type="Pfam" id="PF13094">
    <property type="entry name" value="CENP-Q"/>
    <property type="match status" value="1"/>
</dbReference>
<feature type="region of interest" description="Disordered" evidence="1">
    <location>
        <begin position="1"/>
        <end position="67"/>
    </location>
</feature>